<dbReference type="GO" id="GO:0019005">
    <property type="term" value="C:SCF ubiquitin ligase complex"/>
    <property type="evidence" value="ECO:0007669"/>
    <property type="project" value="TreeGrafter"/>
</dbReference>
<dbReference type="InterPro" id="IPR006553">
    <property type="entry name" value="Leu-rich_rpt_Cys-con_subtyp"/>
</dbReference>
<evidence type="ECO:0000259" key="2">
    <source>
        <dbReference type="PROSITE" id="PS50033"/>
    </source>
</evidence>
<proteinExistence type="predicted"/>
<dbReference type="AlphaFoldDB" id="A0A1Y2CYH2"/>
<dbReference type="InterPro" id="IPR032675">
    <property type="entry name" value="LRR_dom_sf"/>
</dbReference>
<feature type="compositionally biased region" description="Low complexity" evidence="1">
    <location>
        <begin position="165"/>
        <end position="187"/>
    </location>
</feature>
<gene>
    <name evidence="3" type="ORF">BCR33DRAFT_762018</name>
</gene>
<dbReference type="STRING" id="329046.A0A1Y2CYH2"/>
<feature type="region of interest" description="Disordered" evidence="1">
    <location>
        <begin position="152"/>
        <end position="187"/>
    </location>
</feature>
<dbReference type="Pfam" id="PF25372">
    <property type="entry name" value="DUF7885"/>
    <property type="match status" value="1"/>
</dbReference>
<evidence type="ECO:0000313" key="3">
    <source>
        <dbReference type="EMBL" id="ORY52079.1"/>
    </source>
</evidence>
<dbReference type="Gene3D" id="3.10.20.90">
    <property type="entry name" value="Phosphatidylinositol 3-kinase Catalytic Subunit, Chain A, domain 1"/>
    <property type="match status" value="1"/>
</dbReference>
<dbReference type="InterPro" id="IPR057207">
    <property type="entry name" value="FBXL15_LRR"/>
</dbReference>
<feature type="domain" description="UBX" evidence="2">
    <location>
        <begin position="188"/>
        <end position="285"/>
    </location>
</feature>
<dbReference type="CDD" id="cd01767">
    <property type="entry name" value="UBX"/>
    <property type="match status" value="1"/>
</dbReference>
<feature type="compositionally biased region" description="Low complexity" evidence="1">
    <location>
        <begin position="79"/>
        <end position="94"/>
    </location>
</feature>
<name>A0A1Y2CYH2_9FUNG</name>
<dbReference type="EMBL" id="MCGO01000004">
    <property type="protein sequence ID" value="ORY52079.1"/>
    <property type="molecule type" value="Genomic_DNA"/>
</dbReference>
<feature type="compositionally biased region" description="Pro residues" evidence="1">
    <location>
        <begin position="95"/>
        <end position="105"/>
    </location>
</feature>
<dbReference type="Proteomes" id="UP000193642">
    <property type="component" value="Unassembled WGS sequence"/>
</dbReference>
<dbReference type="GO" id="GO:0031146">
    <property type="term" value="P:SCF-dependent proteasomal ubiquitin-dependent protein catabolic process"/>
    <property type="evidence" value="ECO:0007669"/>
    <property type="project" value="TreeGrafter"/>
</dbReference>
<dbReference type="SMART" id="SM00367">
    <property type="entry name" value="LRR_CC"/>
    <property type="match status" value="4"/>
</dbReference>
<dbReference type="Gene3D" id="3.80.10.10">
    <property type="entry name" value="Ribonuclease Inhibitor"/>
    <property type="match status" value="3"/>
</dbReference>
<dbReference type="SUPFAM" id="SSF54236">
    <property type="entry name" value="Ubiquitin-like"/>
    <property type="match status" value="1"/>
</dbReference>
<comment type="caution">
    <text evidence="3">The sequence shown here is derived from an EMBL/GenBank/DDBJ whole genome shotgun (WGS) entry which is preliminary data.</text>
</comment>
<dbReference type="PANTHER" id="PTHR13318:SF247">
    <property type="entry name" value="GH16156P"/>
    <property type="match status" value="1"/>
</dbReference>
<protein>
    <submittedName>
        <fullName evidence="3">RNI-like protein</fullName>
    </submittedName>
</protein>
<organism evidence="3 4">
    <name type="scientific">Rhizoclosmatium globosum</name>
    <dbReference type="NCBI Taxonomy" id="329046"/>
    <lineage>
        <taxon>Eukaryota</taxon>
        <taxon>Fungi</taxon>
        <taxon>Fungi incertae sedis</taxon>
        <taxon>Chytridiomycota</taxon>
        <taxon>Chytridiomycota incertae sedis</taxon>
        <taxon>Chytridiomycetes</taxon>
        <taxon>Chytridiales</taxon>
        <taxon>Chytriomycetaceae</taxon>
        <taxon>Rhizoclosmatium</taxon>
    </lineage>
</organism>
<dbReference type="InterPro" id="IPR029071">
    <property type="entry name" value="Ubiquitin-like_domsf"/>
</dbReference>
<feature type="compositionally biased region" description="Acidic residues" evidence="1">
    <location>
        <begin position="313"/>
        <end position="351"/>
    </location>
</feature>
<feature type="compositionally biased region" description="Acidic residues" evidence="1">
    <location>
        <begin position="359"/>
        <end position="378"/>
    </location>
</feature>
<dbReference type="SUPFAM" id="SSF52047">
    <property type="entry name" value="RNI-like"/>
    <property type="match status" value="2"/>
</dbReference>
<evidence type="ECO:0000256" key="1">
    <source>
        <dbReference type="SAM" id="MobiDB-lite"/>
    </source>
</evidence>
<dbReference type="InterPro" id="IPR001012">
    <property type="entry name" value="UBX_dom"/>
</dbReference>
<reference evidence="3 4" key="1">
    <citation type="submission" date="2016-07" db="EMBL/GenBank/DDBJ databases">
        <title>Pervasive Adenine N6-methylation of Active Genes in Fungi.</title>
        <authorList>
            <consortium name="DOE Joint Genome Institute"/>
            <person name="Mondo S.J."/>
            <person name="Dannebaum R.O."/>
            <person name="Kuo R.C."/>
            <person name="Labutti K."/>
            <person name="Haridas S."/>
            <person name="Kuo A."/>
            <person name="Salamov A."/>
            <person name="Ahrendt S.R."/>
            <person name="Lipzen A."/>
            <person name="Sullivan W."/>
            <person name="Andreopoulos W.B."/>
            <person name="Clum A."/>
            <person name="Lindquist E."/>
            <person name="Daum C."/>
            <person name="Ramamoorthy G.K."/>
            <person name="Gryganskyi A."/>
            <person name="Culley D."/>
            <person name="Magnuson J.K."/>
            <person name="James T.Y."/>
            <person name="O'Malley M.A."/>
            <person name="Stajich J.E."/>
            <person name="Spatafora J.W."/>
            <person name="Visel A."/>
            <person name="Grigoriev I.V."/>
        </authorList>
    </citation>
    <scope>NUCLEOTIDE SEQUENCE [LARGE SCALE GENOMIC DNA]</scope>
    <source>
        <strain evidence="3 4">JEL800</strain>
    </source>
</reference>
<evidence type="ECO:0000313" key="4">
    <source>
        <dbReference type="Proteomes" id="UP000193642"/>
    </source>
</evidence>
<dbReference type="PROSITE" id="PS50033">
    <property type="entry name" value="UBX"/>
    <property type="match status" value="1"/>
</dbReference>
<sequence>MASNDVFTQLVAMGFNPQIASQVSELQCGSVDEAVGVASALADEAAADTSRATLRLGSGTDVIRQQAELMNSFGEQSVAGAVGPSAPGEGAAAHAPPPPPPPPLPTEEDKQPPTLTSRYTNSRADYINIAALETQRKLKQLIKDALRRQIKDDRDAKKSRLAGFAVASSASTSTSPPTPTSTAAPVSHNTSLASLQFRLPSSILKTPSTPPLLKHAFNASDKLSVVFLFLRHACSASIVVPPASHSTLQLHSSYPRAVFEESNTATNTATTIKEAGLFPSASLNLVLVPLNNIPEPFVDTNAAPLPATIENIQNDDEMDEGEDGNENPMSEDGEGEDINDDDDNNDEDNDNEGIHDGNDGNENESDDGDDGDDDEFDGDGDHVMGMGPGRVLGGVALPADPTGPANLVPLPRVEPGGRGRGFPAPGRGLGRGGLFGAGRGGLGGGFMGGGGVLGGGGAGNRLGGAPPQEPAPGEENQGADVIPNQNQALDARALRLAAIENRTVHAAIAAETESTDAVHHSYSSRKLRSPLRLLELAMHAAVSLLSQHGNKKVLKHHQQYALRRLGADLGEMIIQSSTKTRKLDRAFLTRLASCPVTSYNLDSYGLTTDSLLETIGFTHYLTLQNLSLKGCTFLTDEGIFALQTCHNLVHLDLNSCRVTDTIFNYLVSFQNLSFLSLARTKITSKGLKKFASSPNSPPVLETLILSGCPGITSATTLQDLIPFLSRSLHTLSLQNCPLAAPLIMSLSPTETRGALSHLSILDVSHIPSLVDQDLTLFSTFPSLLDLDLSGSGVSGVFGKAEDASDVVERPGFFSGFGESPATGLSKGSRDLIVRSNHLEGIKLPHKGDAGVNIVVRALSGIGGGSNEAMKLVKLDLDGFKYLTDYGIQGIGRFSSTLKVLCLSGTHVTDAGVCEAVRLLKGLGELNLDRTVVGDAVSEAIQELMLLETLSLCETGMTDVGVIKFKTARFRFTLKRLNLARTEVSETGISKGLFAFEKLVSLNVERSGVTAVENLLNMWDLEARKGGNQLSLSIRNGNGIRWAGHVPDAPPVFFDD</sequence>
<dbReference type="OrthoDB" id="120976at2759"/>
<dbReference type="PANTHER" id="PTHR13318">
    <property type="entry name" value="PARTNER OF PAIRED, ISOFORM B-RELATED"/>
    <property type="match status" value="1"/>
</dbReference>
<accession>A0A1Y2CYH2</accession>
<feature type="region of interest" description="Disordered" evidence="1">
    <location>
        <begin position="78"/>
        <end position="120"/>
    </location>
</feature>
<keyword evidence="4" id="KW-1185">Reference proteome</keyword>
<feature type="region of interest" description="Disordered" evidence="1">
    <location>
        <begin position="313"/>
        <end position="427"/>
    </location>
</feature>